<dbReference type="RefSeq" id="WP_038181875.1">
    <property type="nucleotide sequence ID" value="NZ_ASQA01000013.1"/>
</dbReference>
<comment type="caution">
    <text evidence="1">The sequence shown here is derived from an EMBL/GenBank/DDBJ whole genome shotgun (WGS) entry which is preliminary data.</text>
</comment>
<name>W4F344_9BACL</name>
<proteinExistence type="predicted"/>
<evidence type="ECO:0008006" key="3">
    <source>
        <dbReference type="Google" id="ProtNLM"/>
    </source>
</evidence>
<organism evidence="1 2">
    <name type="scientific">Viridibacillus arenosi FSL R5-213</name>
    <dbReference type="NCBI Taxonomy" id="1227360"/>
    <lineage>
        <taxon>Bacteria</taxon>
        <taxon>Bacillati</taxon>
        <taxon>Bacillota</taxon>
        <taxon>Bacilli</taxon>
        <taxon>Bacillales</taxon>
        <taxon>Caryophanaceae</taxon>
        <taxon>Viridibacillus</taxon>
    </lineage>
</organism>
<accession>W4F344</accession>
<dbReference type="EMBL" id="ASQA01000013">
    <property type="protein sequence ID" value="ETT86456.1"/>
    <property type="molecule type" value="Genomic_DNA"/>
</dbReference>
<dbReference type="PROSITE" id="PS51257">
    <property type="entry name" value="PROKAR_LIPOPROTEIN"/>
    <property type="match status" value="1"/>
</dbReference>
<sequence>MKNYIIVSIGLLLICGCSQTSSKESKGFMEIIGDISVSKIEVIDGRTGERHSTTEDENIEQFYQLLSEREYKEMKNHEKVKGYIYCAVLYSGKKDFNVTFLDDEIDINGTYYSLNNPILEEDIFKLLE</sequence>
<protein>
    <recommendedName>
        <fullName evidence="3">Lipoprotein</fullName>
    </recommendedName>
</protein>
<gene>
    <name evidence="1" type="ORF">C176_07077</name>
</gene>
<reference evidence="1 2" key="1">
    <citation type="journal article" date="2014" name="BMC Genomics">
        <title>Genomic comparison of sporeforming bacilli isolated from milk.</title>
        <authorList>
            <person name="Moreno Switt A.I."/>
            <person name="Andrus A.D."/>
            <person name="Ranieri M.L."/>
            <person name="Orsi R.H."/>
            <person name="Ivy R."/>
            <person name="den Bakker H.C."/>
            <person name="Martin N.H."/>
            <person name="Wiedmann M."/>
            <person name="Boor K.J."/>
        </authorList>
    </citation>
    <scope>NUCLEOTIDE SEQUENCE [LARGE SCALE GENOMIC DNA]</scope>
    <source>
        <strain evidence="1 2">FSL R5-213</strain>
    </source>
</reference>
<dbReference type="AlphaFoldDB" id="W4F344"/>
<dbReference type="Proteomes" id="UP000019062">
    <property type="component" value="Unassembled WGS sequence"/>
</dbReference>
<keyword evidence="2" id="KW-1185">Reference proteome</keyword>
<evidence type="ECO:0000313" key="2">
    <source>
        <dbReference type="Proteomes" id="UP000019062"/>
    </source>
</evidence>
<evidence type="ECO:0000313" key="1">
    <source>
        <dbReference type="EMBL" id="ETT86456.1"/>
    </source>
</evidence>